<name>C0NVW3_AJECG</name>
<organism evidence="2 3">
    <name type="scientific">Ajellomyces capsulatus (strain G186AR / H82 / ATCC MYA-2454 / RMSCC 2432)</name>
    <name type="common">Darling's disease fungus</name>
    <name type="synonym">Histoplasma capsulatum</name>
    <dbReference type="NCBI Taxonomy" id="447093"/>
    <lineage>
        <taxon>Eukaryota</taxon>
        <taxon>Fungi</taxon>
        <taxon>Dikarya</taxon>
        <taxon>Ascomycota</taxon>
        <taxon>Pezizomycotina</taxon>
        <taxon>Eurotiomycetes</taxon>
        <taxon>Eurotiomycetidae</taxon>
        <taxon>Onygenales</taxon>
        <taxon>Ajellomycetaceae</taxon>
        <taxon>Histoplasma</taxon>
    </lineage>
</organism>
<dbReference type="HOGENOM" id="CLU_019568_0_0_1"/>
<dbReference type="EMBL" id="GG663373">
    <property type="protein sequence ID" value="EEH04652.1"/>
    <property type="molecule type" value="Genomic_DNA"/>
</dbReference>
<dbReference type="Pfam" id="PF11917">
    <property type="entry name" value="DUF3435"/>
    <property type="match status" value="1"/>
</dbReference>
<reference evidence="2" key="1">
    <citation type="submission" date="2009-02" db="EMBL/GenBank/DDBJ databases">
        <title>The Genome Sequence of Ajellomyces capsulatus strain G186AR.</title>
        <authorList>
            <consortium name="The Broad Institute Genome Sequencing Platform"/>
            <person name="Champion M."/>
            <person name="Cuomo C."/>
            <person name="Ma L.-J."/>
            <person name="Henn M.R."/>
            <person name="Sil A."/>
            <person name="Goldman B."/>
            <person name="Young S.K."/>
            <person name="Kodira C.D."/>
            <person name="Zeng Q."/>
            <person name="Koehrsen M."/>
            <person name="Alvarado L."/>
            <person name="Berlin A."/>
            <person name="Borenstein D."/>
            <person name="Chen Z."/>
            <person name="Engels R."/>
            <person name="Freedman E."/>
            <person name="Gellesch M."/>
            <person name="Goldberg J."/>
            <person name="Griggs A."/>
            <person name="Gujja S."/>
            <person name="Heiman D."/>
            <person name="Hepburn T."/>
            <person name="Howarth C."/>
            <person name="Jen D."/>
            <person name="Larson L."/>
            <person name="Lewis B."/>
            <person name="Mehta T."/>
            <person name="Park D."/>
            <person name="Pearson M."/>
            <person name="Roberts A."/>
            <person name="Saif S."/>
            <person name="Shea T."/>
            <person name="Shenoy N."/>
            <person name="Sisk P."/>
            <person name="Stolte C."/>
            <person name="Sykes S."/>
            <person name="Walk T."/>
            <person name="White J."/>
            <person name="Yandava C."/>
            <person name="Klein B."/>
            <person name="McEwen J.G."/>
            <person name="Puccia R."/>
            <person name="Goldman G.H."/>
            <person name="Felipe M.S."/>
            <person name="Nino-Vega G."/>
            <person name="San-Blas G."/>
            <person name="Taylor J."/>
            <person name="Mendoza L."/>
            <person name="Galagan J."/>
            <person name="Nusbaum C."/>
            <person name="Birren B."/>
        </authorList>
    </citation>
    <scope>NUCLEOTIDE SEQUENCE</scope>
    <source>
        <strain evidence="2">G186AR</strain>
    </source>
</reference>
<evidence type="ECO:0000313" key="3">
    <source>
        <dbReference type="Proteomes" id="UP000001631"/>
    </source>
</evidence>
<dbReference type="PANTHER" id="PTHR37535:SF4">
    <property type="entry name" value="FLUG DOMAIN-CONTAINING PROTEIN"/>
    <property type="match status" value="1"/>
</dbReference>
<dbReference type="Proteomes" id="UP000001631">
    <property type="component" value="Unassembled WGS sequence"/>
</dbReference>
<feature type="region of interest" description="Disordered" evidence="1">
    <location>
        <begin position="280"/>
        <end position="301"/>
    </location>
</feature>
<dbReference type="VEuPathDB" id="FungiDB:I7I50_09670"/>
<dbReference type="InParanoid" id="C0NVW3"/>
<feature type="region of interest" description="Disordered" evidence="1">
    <location>
        <begin position="307"/>
        <end position="326"/>
    </location>
</feature>
<protein>
    <recommendedName>
        <fullName evidence="4">FluG domain-containing protein</fullName>
    </recommendedName>
</protein>
<proteinExistence type="predicted"/>
<keyword evidence="3" id="KW-1185">Reference proteome</keyword>
<dbReference type="PANTHER" id="PTHR37535">
    <property type="entry name" value="FLUG DOMAIN PROTEIN"/>
    <property type="match status" value="1"/>
</dbReference>
<dbReference type="STRING" id="447093.C0NVW3"/>
<sequence length="846" mass="96929">MALNPSKISFCSAELKTTEEEFIENLTAGRVKTYFDWLENTHRNSIKAASAFDSYWRLLKTLYVEHTGHGMDDGMAQDCLNYKNVVIKRWGLRRRPKRKPSGTKDDVYRILHAHWTRCTKAYADEKQRLYVAAGILLSFISGGRLVSLFDTRIKTRDEKAEDGLSKGASHTVSEGPKCSTNRRHQRPRGTGCPNLYSKARSQISQHNNRRIAPEKCKRVHSNNNEEYRDTKKTRIMAPRRSCRSAGELSYSKYRMRGEDIVYDAQDSDLDCHMSDNTDFDSGYVDEESNSPHSNSGEPIFGECMRETDADTESSVESVESGSTSCMSTDNDISELGRFIDNVTDDEYDAGPEETGALVWRHIEFHIIRSPLAGRPNILLAKVTLLHTKGEDKKPRVKTFVISHNPEPLLDLLGHFLSMAINDEIFAPEFEKLEDIYWYPIPLHLGGMNLKIKAEMLDVPVFRQPERTGSGYRTSERTPLKGSTWSGYLKHLGLMAGLKYGLTQYVWRRSLINTINNKAPSSVRDQVADHESNAVRYYLDTVIRFDLEAAAMELPSNEVVQKAAHGLFLNADATAPTELTDELKRKITENPKIRELTERSKELTRKLRAMGFRSVPAAQGKTLLYEEKMKVVSRLNRNKVYLHSKLIERQRRWHFRHADTERFNQQLRNGAGGESLDECPAPPPLQISERRRVVELTCAGTQELTEDEQFARRCACIIIWFKLQRRKEVQRRGRHKKQQPSQRDFQPDPPLDTVRAKESIPAKLGEKQCPFCVADISLPWGERMKVWERTNKFWNHIESVHREELKAYSSGQKHCGICKVQGVTFTPPSIMEFKSHTLSVHGPRLRP</sequence>
<dbReference type="RefSeq" id="XP_045285133.1">
    <property type="nucleotide sequence ID" value="XM_045434342.1"/>
</dbReference>
<dbReference type="AlphaFoldDB" id="C0NVW3"/>
<dbReference type="GeneID" id="69040309"/>
<dbReference type="InterPro" id="IPR021842">
    <property type="entry name" value="DUF3435"/>
</dbReference>
<feature type="region of interest" description="Disordered" evidence="1">
    <location>
        <begin position="159"/>
        <end position="194"/>
    </location>
</feature>
<feature type="compositionally biased region" description="Low complexity" evidence="1">
    <location>
        <begin position="312"/>
        <end position="324"/>
    </location>
</feature>
<evidence type="ECO:0000313" key="2">
    <source>
        <dbReference type="EMBL" id="EEH04652.1"/>
    </source>
</evidence>
<evidence type="ECO:0008006" key="4">
    <source>
        <dbReference type="Google" id="ProtNLM"/>
    </source>
</evidence>
<gene>
    <name evidence="2" type="ORF">HCBG_07293</name>
</gene>
<accession>C0NVW3</accession>
<evidence type="ECO:0000256" key="1">
    <source>
        <dbReference type="SAM" id="MobiDB-lite"/>
    </source>
</evidence>
<feature type="region of interest" description="Disordered" evidence="1">
    <location>
        <begin position="730"/>
        <end position="753"/>
    </location>
</feature>